<accession>A0AAV7UV00</accession>
<proteinExistence type="predicted"/>
<keyword evidence="2" id="KW-1185">Reference proteome</keyword>
<evidence type="ECO:0000313" key="2">
    <source>
        <dbReference type="Proteomes" id="UP001066276"/>
    </source>
</evidence>
<feature type="non-terminal residue" evidence="1">
    <location>
        <position position="54"/>
    </location>
</feature>
<dbReference type="EMBL" id="JANPWB010000004">
    <property type="protein sequence ID" value="KAJ1192402.1"/>
    <property type="molecule type" value="Genomic_DNA"/>
</dbReference>
<evidence type="ECO:0000313" key="1">
    <source>
        <dbReference type="EMBL" id="KAJ1192402.1"/>
    </source>
</evidence>
<sequence>MRNLFKSFFTCVCSRNRYLVVSLFFWEQYPESVQQGERQRQSGIFCHWAETPRA</sequence>
<comment type="caution">
    <text evidence="1">The sequence shown here is derived from an EMBL/GenBank/DDBJ whole genome shotgun (WGS) entry which is preliminary data.</text>
</comment>
<organism evidence="1 2">
    <name type="scientific">Pleurodeles waltl</name>
    <name type="common">Iberian ribbed newt</name>
    <dbReference type="NCBI Taxonomy" id="8319"/>
    <lineage>
        <taxon>Eukaryota</taxon>
        <taxon>Metazoa</taxon>
        <taxon>Chordata</taxon>
        <taxon>Craniata</taxon>
        <taxon>Vertebrata</taxon>
        <taxon>Euteleostomi</taxon>
        <taxon>Amphibia</taxon>
        <taxon>Batrachia</taxon>
        <taxon>Caudata</taxon>
        <taxon>Salamandroidea</taxon>
        <taxon>Salamandridae</taxon>
        <taxon>Pleurodelinae</taxon>
        <taxon>Pleurodeles</taxon>
    </lineage>
</organism>
<gene>
    <name evidence="1" type="ORF">NDU88_001709</name>
</gene>
<dbReference type="Proteomes" id="UP001066276">
    <property type="component" value="Chromosome 2_2"/>
</dbReference>
<reference evidence="1" key="1">
    <citation type="journal article" date="2022" name="bioRxiv">
        <title>Sequencing and chromosome-scale assembly of the giantPleurodeles waltlgenome.</title>
        <authorList>
            <person name="Brown T."/>
            <person name="Elewa A."/>
            <person name="Iarovenko S."/>
            <person name="Subramanian E."/>
            <person name="Araus A.J."/>
            <person name="Petzold A."/>
            <person name="Susuki M."/>
            <person name="Suzuki K.-i.T."/>
            <person name="Hayashi T."/>
            <person name="Toyoda A."/>
            <person name="Oliveira C."/>
            <person name="Osipova E."/>
            <person name="Leigh N.D."/>
            <person name="Simon A."/>
            <person name="Yun M.H."/>
        </authorList>
    </citation>
    <scope>NUCLEOTIDE SEQUENCE</scope>
    <source>
        <strain evidence="1">20211129_DDA</strain>
        <tissue evidence="1">Liver</tissue>
    </source>
</reference>
<name>A0AAV7UV00_PLEWA</name>
<dbReference type="AlphaFoldDB" id="A0AAV7UV00"/>
<protein>
    <submittedName>
        <fullName evidence="1">Uncharacterized protein</fullName>
    </submittedName>
</protein>